<dbReference type="GO" id="GO:0020037">
    <property type="term" value="F:heme binding"/>
    <property type="evidence" value="ECO:0007669"/>
    <property type="project" value="InterPro"/>
</dbReference>
<reference evidence="10 11" key="1">
    <citation type="submission" date="2019-03" db="EMBL/GenBank/DDBJ databases">
        <title>Above-ground endophytic microbial communities from plants in different locations in the United States.</title>
        <authorList>
            <person name="Frank C."/>
        </authorList>
    </citation>
    <scope>NUCLEOTIDE SEQUENCE [LARGE SCALE GENOMIC DNA]</scope>
    <source>
        <strain evidence="10 11">LP_13_YM</strain>
    </source>
</reference>
<dbReference type="OrthoDB" id="9811281at2"/>
<feature type="binding site" description="axial binding residue" evidence="7">
    <location>
        <position position="318"/>
    </location>
    <ligand>
        <name>heme c</name>
        <dbReference type="ChEBI" id="CHEBI:61717"/>
        <label>3</label>
    </ligand>
    <ligandPart>
        <name>Fe</name>
        <dbReference type="ChEBI" id="CHEBI:18248"/>
    </ligandPart>
</feature>
<evidence type="ECO:0000256" key="3">
    <source>
        <dbReference type="ARBA" id="ARBA00022723"/>
    </source>
</evidence>
<dbReference type="GO" id="GO:0005506">
    <property type="term" value="F:iron ion binding"/>
    <property type="evidence" value="ECO:0007669"/>
    <property type="project" value="InterPro"/>
</dbReference>
<feature type="binding site" description="covalent" evidence="6">
    <location>
        <position position="190"/>
    </location>
    <ligand>
        <name>heme c</name>
        <dbReference type="ChEBI" id="CHEBI:61717"/>
        <label>2</label>
    </ligand>
</feature>
<evidence type="ECO:0000256" key="4">
    <source>
        <dbReference type="ARBA" id="ARBA00022982"/>
    </source>
</evidence>
<dbReference type="InterPro" id="IPR008168">
    <property type="entry name" value="Cyt_C_IC"/>
</dbReference>
<feature type="binding site" description="covalent" evidence="6">
    <location>
        <position position="47"/>
    </location>
    <ligand>
        <name>heme c</name>
        <dbReference type="ChEBI" id="CHEBI:61717"/>
        <label>1</label>
    </ligand>
</feature>
<comment type="caution">
    <text evidence="10">The sequence shown here is derived from an EMBL/GenBank/DDBJ whole genome shotgun (WGS) entry which is preliminary data.</text>
</comment>
<keyword evidence="11" id="KW-1185">Reference proteome</keyword>
<gene>
    <name evidence="10" type="ORF">EC912_10379</name>
</gene>
<proteinExistence type="predicted"/>
<feature type="chain" id="PRO_5020533777" evidence="8">
    <location>
        <begin position="27"/>
        <end position="412"/>
    </location>
</feature>
<dbReference type="SUPFAM" id="SSF46626">
    <property type="entry name" value="Cytochrome c"/>
    <property type="match status" value="3"/>
</dbReference>
<dbReference type="InterPro" id="IPR036909">
    <property type="entry name" value="Cyt_c-like_dom_sf"/>
</dbReference>
<sequence>MTIMTHRILRAVASFALFAVAGSALAVDGNQIERGRYLSLAGDCASCHTAKGGKPYAGGRTVPTPFGNIPSPNLTPDKSTGIGDWTADEFYQAMHDGRGKDGQLLYPAFPFTSYTQVTRVDSDAIFAYLQSLPAVHSENRDNELRFPYSMRRLMAGWRTFYFTKGEFEADPKQSTEWNRGAYLVKGLGHCNDCHSTRNSLGATVDDPRLAGGLIPIQDWYAPDLSTQAHGGLSGWTQRDIVDLLKTGRSARGTAFGPMAEVVRESTQHLTDEDLASIAVYLRSLPARPEQKKDDSLPSRPMFIAKGQKVYADRCATCHGDSGKGKGDAYPPLDGNSSVVEPVGVNAIRVVLSGGFAPATKGNPRPYSMPPFSQHLSDDEVAAVVSYIRQAWSNAANPVSADDVRTYRSTPGG</sequence>
<feature type="domain" description="Cytochrome c" evidence="9">
    <location>
        <begin position="175"/>
        <end position="285"/>
    </location>
</feature>
<keyword evidence="3 7" id="KW-0479">Metal-binding</keyword>
<keyword evidence="4" id="KW-0249">Electron transport</keyword>
<evidence type="ECO:0000256" key="5">
    <source>
        <dbReference type="ARBA" id="ARBA00023004"/>
    </source>
</evidence>
<name>A0A4R3YNZ4_9GAMM</name>
<feature type="domain" description="Cytochrome c" evidence="9">
    <location>
        <begin position="30"/>
        <end position="133"/>
    </location>
</feature>
<dbReference type="PRINTS" id="PR00605">
    <property type="entry name" value="CYTCHROMECIC"/>
</dbReference>
<feature type="binding site" description="covalent" evidence="6">
    <location>
        <position position="317"/>
    </location>
    <ligand>
        <name>heme c</name>
        <dbReference type="ChEBI" id="CHEBI:61717"/>
        <label>3</label>
    </ligand>
</feature>
<evidence type="ECO:0000256" key="2">
    <source>
        <dbReference type="ARBA" id="ARBA00022617"/>
    </source>
</evidence>
<evidence type="ECO:0000256" key="7">
    <source>
        <dbReference type="PIRSR" id="PIRSR000018-51"/>
    </source>
</evidence>
<evidence type="ECO:0000259" key="9">
    <source>
        <dbReference type="PROSITE" id="PS51007"/>
    </source>
</evidence>
<feature type="binding site" description="covalent" evidence="6">
    <location>
        <position position="314"/>
    </location>
    <ligand>
        <name>heme c</name>
        <dbReference type="ChEBI" id="CHEBI:61717"/>
        <label>3</label>
    </ligand>
</feature>
<keyword evidence="2 6" id="KW-0349">Heme</keyword>
<evidence type="ECO:0000256" key="8">
    <source>
        <dbReference type="SAM" id="SignalP"/>
    </source>
</evidence>
<evidence type="ECO:0000313" key="10">
    <source>
        <dbReference type="EMBL" id="TCV94595.1"/>
    </source>
</evidence>
<accession>A0A4R3YNZ4</accession>
<feature type="binding site" description="axial binding residue" evidence="7">
    <location>
        <position position="48"/>
    </location>
    <ligand>
        <name>heme c</name>
        <dbReference type="ChEBI" id="CHEBI:61717"/>
        <label>1</label>
    </ligand>
    <ligandPart>
        <name>Fe</name>
        <dbReference type="ChEBI" id="CHEBI:18248"/>
    </ligandPart>
</feature>
<dbReference type="GO" id="GO:0009055">
    <property type="term" value="F:electron transfer activity"/>
    <property type="evidence" value="ECO:0007669"/>
    <property type="project" value="InterPro"/>
</dbReference>
<keyword evidence="8" id="KW-0732">Signal</keyword>
<keyword evidence="5 7" id="KW-0408">Iron</keyword>
<dbReference type="PIRSF" id="PIRSF000018">
    <property type="entry name" value="Mb_ADH_cyt_c"/>
    <property type="match status" value="1"/>
</dbReference>
<keyword evidence="1" id="KW-0813">Transport</keyword>
<dbReference type="GO" id="GO:0016020">
    <property type="term" value="C:membrane"/>
    <property type="evidence" value="ECO:0007669"/>
    <property type="project" value="InterPro"/>
</dbReference>
<dbReference type="EMBL" id="SMCS01000003">
    <property type="protein sequence ID" value="TCV94595.1"/>
    <property type="molecule type" value="Genomic_DNA"/>
</dbReference>
<dbReference type="AlphaFoldDB" id="A0A4R3YNZ4"/>
<dbReference type="PANTHER" id="PTHR35008:SF4">
    <property type="entry name" value="BLL4482 PROTEIN"/>
    <property type="match status" value="1"/>
</dbReference>
<feature type="domain" description="Cytochrome c" evidence="9">
    <location>
        <begin position="301"/>
        <end position="391"/>
    </location>
</feature>
<dbReference type="GO" id="GO:0016614">
    <property type="term" value="F:oxidoreductase activity, acting on CH-OH group of donors"/>
    <property type="evidence" value="ECO:0007669"/>
    <property type="project" value="InterPro"/>
</dbReference>
<evidence type="ECO:0000313" key="11">
    <source>
        <dbReference type="Proteomes" id="UP000295645"/>
    </source>
</evidence>
<dbReference type="InterPro" id="IPR051459">
    <property type="entry name" value="Cytochrome_c-type_DH"/>
</dbReference>
<dbReference type="Pfam" id="PF00034">
    <property type="entry name" value="Cytochrom_C"/>
    <property type="match status" value="3"/>
</dbReference>
<feature type="binding site" description="covalent" evidence="6">
    <location>
        <position position="193"/>
    </location>
    <ligand>
        <name>heme c</name>
        <dbReference type="ChEBI" id="CHEBI:61717"/>
        <label>2</label>
    </ligand>
</feature>
<feature type="binding site" description="axial binding residue" evidence="7">
    <location>
        <position position="194"/>
    </location>
    <ligand>
        <name>heme c</name>
        <dbReference type="ChEBI" id="CHEBI:61717"/>
        <label>2</label>
    </ligand>
    <ligandPart>
        <name>Fe</name>
        <dbReference type="ChEBI" id="CHEBI:18248"/>
    </ligandPart>
</feature>
<evidence type="ECO:0000256" key="6">
    <source>
        <dbReference type="PIRSR" id="PIRSR000018-50"/>
    </source>
</evidence>
<dbReference type="PROSITE" id="PS51007">
    <property type="entry name" value="CYTC"/>
    <property type="match status" value="3"/>
</dbReference>
<feature type="signal peptide" evidence="8">
    <location>
        <begin position="1"/>
        <end position="26"/>
    </location>
</feature>
<comment type="cofactor">
    <cofactor evidence="6">
        <name>heme c</name>
        <dbReference type="ChEBI" id="CHEBI:61717"/>
    </cofactor>
    <text evidence="6">Binds 3 heme c groups covalently per subunit.</text>
</comment>
<evidence type="ECO:0000256" key="1">
    <source>
        <dbReference type="ARBA" id="ARBA00022448"/>
    </source>
</evidence>
<protein>
    <submittedName>
        <fullName evidence="10">Mono/diheme cytochrome c family protein</fullName>
    </submittedName>
</protein>
<dbReference type="Gene3D" id="1.10.760.10">
    <property type="entry name" value="Cytochrome c-like domain"/>
    <property type="match status" value="3"/>
</dbReference>
<organism evidence="10 11">
    <name type="scientific">Luteibacter rhizovicinus</name>
    <dbReference type="NCBI Taxonomy" id="242606"/>
    <lineage>
        <taxon>Bacteria</taxon>
        <taxon>Pseudomonadati</taxon>
        <taxon>Pseudomonadota</taxon>
        <taxon>Gammaproteobacteria</taxon>
        <taxon>Lysobacterales</taxon>
        <taxon>Rhodanobacteraceae</taxon>
        <taxon>Luteibacter</taxon>
    </lineage>
</organism>
<dbReference type="InterPro" id="IPR009056">
    <property type="entry name" value="Cyt_c-like_dom"/>
</dbReference>
<dbReference type="PANTHER" id="PTHR35008">
    <property type="entry name" value="BLL4482 PROTEIN-RELATED"/>
    <property type="match status" value="1"/>
</dbReference>
<feature type="binding site" description="covalent" evidence="6">
    <location>
        <position position="44"/>
    </location>
    <ligand>
        <name>heme c</name>
        <dbReference type="ChEBI" id="CHEBI:61717"/>
        <label>1</label>
    </ligand>
</feature>
<dbReference type="InterPro" id="IPR014353">
    <property type="entry name" value="Membr-bd_ADH_cyt_c"/>
</dbReference>
<dbReference type="Proteomes" id="UP000295645">
    <property type="component" value="Unassembled WGS sequence"/>
</dbReference>